<reference evidence="3" key="1">
    <citation type="submission" date="2011-03" db="EMBL/GenBank/DDBJ databases">
        <title>The genome sequence of Vavraia culicis strain floridensis.</title>
        <authorList>
            <consortium name="The Broad Institute Genome Sequencing Platform"/>
            <person name="Cuomo C."/>
            <person name="Becnel J."/>
            <person name="Sanscrainte N."/>
            <person name="Young S.K."/>
            <person name="Zeng Q."/>
            <person name="Gargeya S."/>
            <person name="Fitzgerald M."/>
            <person name="Haas B."/>
            <person name="Abouelleil A."/>
            <person name="Alvarado L."/>
            <person name="Arachchi H.M."/>
            <person name="Berlin A."/>
            <person name="Chapman S.B."/>
            <person name="Gearin G."/>
            <person name="Goldberg J."/>
            <person name="Griggs A."/>
            <person name="Gujja S."/>
            <person name="Hansen M."/>
            <person name="Heiman D."/>
            <person name="Howarth C."/>
            <person name="Larimer J."/>
            <person name="Lui A."/>
            <person name="MacDonald P.J.P."/>
            <person name="McCowen C."/>
            <person name="Montmayeur A."/>
            <person name="Murphy C."/>
            <person name="Neiman D."/>
            <person name="Pearson M."/>
            <person name="Priest M."/>
            <person name="Roberts A."/>
            <person name="Saif S."/>
            <person name="Shea T."/>
            <person name="Sisk P."/>
            <person name="Stolte C."/>
            <person name="Sykes S."/>
            <person name="Wortman J."/>
            <person name="Nusbaum C."/>
            <person name="Birren B."/>
        </authorList>
    </citation>
    <scope>NUCLEOTIDE SEQUENCE [LARGE SCALE GENOMIC DNA]</scope>
    <source>
        <strain evidence="3">floridensis</strain>
    </source>
</reference>
<name>L2GUP3_VAVCU</name>
<comment type="similarity">
    <text evidence="1">Belongs to the FAM72 family.</text>
</comment>
<dbReference type="OrthoDB" id="2526683at2759"/>
<evidence type="ECO:0000313" key="3">
    <source>
        <dbReference type="Proteomes" id="UP000011081"/>
    </source>
</evidence>
<accession>L2GUP3</accession>
<dbReference type="HOGENOM" id="CLU_1670710_0_0_1"/>
<proteinExistence type="inferred from homology"/>
<dbReference type="PANTHER" id="PTHR31841:SF1">
    <property type="entry name" value="PROTEIN FAM72A-RELATED"/>
    <property type="match status" value="1"/>
</dbReference>
<dbReference type="Proteomes" id="UP000011081">
    <property type="component" value="Unassembled WGS sequence"/>
</dbReference>
<dbReference type="AlphaFoldDB" id="L2GUP3"/>
<dbReference type="InParanoid" id="L2GUP3"/>
<keyword evidence="3" id="KW-1185">Reference proteome</keyword>
<organism evidence="2 3">
    <name type="scientific">Vavraia culicis (isolate floridensis)</name>
    <name type="common">Microsporidian parasite</name>
    <dbReference type="NCBI Taxonomy" id="948595"/>
    <lineage>
        <taxon>Eukaryota</taxon>
        <taxon>Fungi</taxon>
        <taxon>Fungi incertae sedis</taxon>
        <taxon>Microsporidia</taxon>
        <taxon>Pleistophoridae</taxon>
        <taxon>Vavraia</taxon>
    </lineage>
</organism>
<evidence type="ECO:0008006" key="4">
    <source>
        <dbReference type="Google" id="ProtNLM"/>
    </source>
</evidence>
<dbReference type="GeneID" id="19879326"/>
<evidence type="ECO:0000256" key="1">
    <source>
        <dbReference type="ARBA" id="ARBA00006888"/>
    </source>
</evidence>
<gene>
    <name evidence="2" type="ORF">VCUG_01448</name>
</gene>
<protein>
    <recommendedName>
        <fullName evidence="4">Protein FAM72</fullName>
    </recommendedName>
</protein>
<dbReference type="STRING" id="948595.L2GUP3"/>
<dbReference type="EMBL" id="GL877425">
    <property type="protein sequence ID" value="ELA47087.1"/>
    <property type="molecule type" value="Genomic_DNA"/>
</dbReference>
<dbReference type="InterPro" id="IPR026768">
    <property type="entry name" value="YPEH2ZP"/>
</dbReference>
<sequence>MITVLSPPYSTPKPTITNILIKIFPFYINTTINLLSMSTRFVLSCRRCKCRVSEHAVQAMLISNPKIKLFSSARCMNVLIDPRTYITRTCKCFIREILCINCVSCVGYHVTQPCLFCLRRNSNGHLFMFNFGSVRHTEHREQGSMVVEIEREEEIRLR</sequence>
<dbReference type="GO" id="GO:0005829">
    <property type="term" value="C:cytosol"/>
    <property type="evidence" value="ECO:0007669"/>
    <property type="project" value="UniProtKB-ARBA"/>
</dbReference>
<dbReference type="VEuPathDB" id="MicrosporidiaDB:VCUG_01448"/>
<dbReference type="PANTHER" id="PTHR31841">
    <property type="entry name" value="PROTEIN FAM72A-RELATED"/>
    <property type="match status" value="1"/>
</dbReference>
<dbReference type="Pfam" id="PF14976">
    <property type="entry name" value="YPEH2ZP"/>
    <property type="match status" value="1"/>
</dbReference>
<dbReference type="RefSeq" id="XP_008074467.1">
    <property type="nucleotide sequence ID" value="XM_008076276.1"/>
</dbReference>
<evidence type="ECO:0000313" key="2">
    <source>
        <dbReference type="EMBL" id="ELA47087.1"/>
    </source>
</evidence>